<evidence type="ECO:0000313" key="1">
    <source>
        <dbReference type="EMBL" id="RKS42508.1"/>
    </source>
</evidence>
<proteinExistence type="predicted"/>
<accession>A0A495NZC0</accession>
<reference evidence="1 2" key="1">
    <citation type="submission" date="2018-10" db="EMBL/GenBank/DDBJ databases">
        <title>Genomic Encyclopedia of Archaeal and Bacterial Type Strains, Phase II (KMG-II): from individual species to whole genera.</title>
        <authorList>
            <person name="Goeker M."/>
        </authorList>
    </citation>
    <scope>NUCLEOTIDE SEQUENCE [LARGE SCALE GENOMIC DNA]</scope>
    <source>
        <strain evidence="1 2">DSM 19839</strain>
    </source>
</reference>
<comment type="caution">
    <text evidence="1">The sequence shown here is derived from an EMBL/GenBank/DDBJ whole genome shotgun (WGS) entry which is preliminary data.</text>
</comment>
<gene>
    <name evidence="1" type="ORF">BC962_3266</name>
</gene>
<keyword evidence="2" id="KW-1185">Reference proteome</keyword>
<dbReference type="Proteomes" id="UP000276282">
    <property type="component" value="Unassembled WGS sequence"/>
</dbReference>
<dbReference type="AlphaFoldDB" id="A0A495NZC0"/>
<name>A0A495NZC0_9FLAO</name>
<sequence>MATIQASNFVGGQTNLSYDRNPDKCPFCHKTITPRIYQGFYKGNNLEIVNRCPDSNCGRIFTSLYKKEVAGSSYNYDSSTVGNFVGTEFSDNISVLSENFVEIYNQASKAESINLNHVSGIGYRKALEFLIKDYLIHKDPENEEKIKKKFLGKCINDDIENPNVKEMAKRATWLGNDETHYVRKWEMKDVKDLKTLITVTLHWIEMELLTEKFKEEMN</sequence>
<dbReference type="OrthoDB" id="1092260at2"/>
<dbReference type="EMBL" id="RBLG01000010">
    <property type="protein sequence ID" value="RKS42508.1"/>
    <property type="molecule type" value="Genomic_DNA"/>
</dbReference>
<protein>
    <submittedName>
        <fullName evidence="1">Uncharacterized protein DUF4145</fullName>
    </submittedName>
</protein>
<organism evidence="1 2">
    <name type="scientific">Gillisia mitskevichiae</name>
    <dbReference type="NCBI Taxonomy" id="270921"/>
    <lineage>
        <taxon>Bacteria</taxon>
        <taxon>Pseudomonadati</taxon>
        <taxon>Bacteroidota</taxon>
        <taxon>Flavobacteriia</taxon>
        <taxon>Flavobacteriales</taxon>
        <taxon>Flavobacteriaceae</taxon>
        <taxon>Gillisia</taxon>
    </lineage>
</organism>
<evidence type="ECO:0000313" key="2">
    <source>
        <dbReference type="Proteomes" id="UP000276282"/>
    </source>
</evidence>
<dbReference type="RefSeq" id="WP_121347090.1">
    <property type="nucleotide sequence ID" value="NZ_RBLG01000010.1"/>
</dbReference>